<dbReference type="AlphaFoldDB" id="E2C065"/>
<dbReference type="Proteomes" id="UP000008237">
    <property type="component" value="Unassembled WGS sequence"/>
</dbReference>
<evidence type="ECO:0000313" key="2">
    <source>
        <dbReference type="EMBL" id="EFN78675.1"/>
    </source>
</evidence>
<name>E2C065_HARSA</name>
<feature type="compositionally biased region" description="Basic residues" evidence="1">
    <location>
        <begin position="144"/>
        <end position="153"/>
    </location>
</feature>
<protein>
    <submittedName>
        <fullName evidence="2">Uncharacterized protein</fullName>
    </submittedName>
</protein>
<dbReference type="InParanoid" id="E2C065"/>
<evidence type="ECO:0000256" key="1">
    <source>
        <dbReference type="SAM" id="MobiDB-lite"/>
    </source>
</evidence>
<sequence>MSKALQKRATPRANSTVPRDGGESKREKGHARDDAKSYLQGEGEGVRQRKVPEDTHVSDVNGEQHPEHAKVRGSETTSVVSEGLPFRTQRPTASQDPEDVWKRSLNSSEQGVTKPFPREDQVLLRMLGRKSSKAAGAAPELRQRREHKNRRRDSNHLSLNPAECVERWFESRTANGLAMAEYNIDIGKLPEDVREKLAELDLELSEVLEPKNGPKGSQLEQMAPQETWFKLSVTWTCYVLLSV</sequence>
<proteinExistence type="predicted"/>
<feature type="region of interest" description="Disordered" evidence="1">
    <location>
        <begin position="1"/>
        <end position="157"/>
    </location>
</feature>
<reference evidence="2 3" key="1">
    <citation type="journal article" date="2010" name="Science">
        <title>Genomic comparison of the ants Camponotus floridanus and Harpegnathos saltator.</title>
        <authorList>
            <person name="Bonasio R."/>
            <person name="Zhang G."/>
            <person name="Ye C."/>
            <person name="Mutti N.S."/>
            <person name="Fang X."/>
            <person name="Qin N."/>
            <person name="Donahue G."/>
            <person name="Yang P."/>
            <person name="Li Q."/>
            <person name="Li C."/>
            <person name="Zhang P."/>
            <person name="Huang Z."/>
            <person name="Berger S.L."/>
            <person name="Reinberg D."/>
            <person name="Wang J."/>
            <person name="Liebig J."/>
        </authorList>
    </citation>
    <scope>NUCLEOTIDE SEQUENCE [LARGE SCALE GENOMIC DNA]</scope>
    <source>
        <strain evidence="2 3">R22 G/1</strain>
    </source>
</reference>
<accession>E2C065</accession>
<feature type="compositionally biased region" description="Basic and acidic residues" evidence="1">
    <location>
        <begin position="20"/>
        <end position="36"/>
    </location>
</feature>
<feature type="compositionally biased region" description="Basic and acidic residues" evidence="1">
    <location>
        <begin position="44"/>
        <end position="73"/>
    </location>
</feature>
<evidence type="ECO:0000313" key="3">
    <source>
        <dbReference type="Proteomes" id="UP000008237"/>
    </source>
</evidence>
<gene>
    <name evidence="2" type="ORF">EAI_05743</name>
</gene>
<feature type="compositionally biased region" description="Basic residues" evidence="1">
    <location>
        <begin position="1"/>
        <end position="10"/>
    </location>
</feature>
<keyword evidence="3" id="KW-1185">Reference proteome</keyword>
<dbReference type="EMBL" id="GL451750">
    <property type="protein sequence ID" value="EFN78675.1"/>
    <property type="molecule type" value="Genomic_DNA"/>
</dbReference>
<organism evidence="3">
    <name type="scientific">Harpegnathos saltator</name>
    <name type="common">Jerdon's jumping ant</name>
    <dbReference type="NCBI Taxonomy" id="610380"/>
    <lineage>
        <taxon>Eukaryota</taxon>
        <taxon>Metazoa</taxon>
        <taxon>Ecdysozoa</taxon>
        <taxon>Arthropoda</taxon>
        <taxon>Hexapoda</taxon>
        <taxon>Insecta</taxon>
        <taxon>Pterygota</taxon>
        <taxon>Neoptera</taxon>
        <taxon>Endopterygota</taxon>
        <taxon>Hymenoptera</taxon>
        <taxon>Apocrita</taxon>
        <taxon>Aculeata</taxon>
        <taxon>Formicoidea</taxon>
        <taxon>Formicidae</taxon>
        <taxon>Ponerinae</taxon>
        <taxon>Ponerini</taxon>
        <taxon>Harpegnathos</taxon>
    </lineage>
</organism>